<sequence length="342" mass="37126">MTETGKNGVKEVTGMKFSRRRKVLVSALAIALIVFLVVPFLIPIPPLTGTFPSDRLGKSDSRFAVVNGIKVHYKMYGSGEPVVILMHGFGAYSFSFDPVMQPLSEYGTVIAFDRPAFGFTERPILDTWEGPNPYTNEFAADLAVGLMDELGIGKAILVGHSAGGAVAILTYYRHPERVSALILEDAAVYGGGVPWYIGLFLWLPQVQRLGPLLVRGIAGDSGISTIYLAWHDDSKITPDIIEGYRRPLMADGWDYALWQYTLASGGSDLKSNLSRISVPVLVMTGSDDKIVPPDNAIRLSEEIPGSSLVVIPDCGHIPHEETPQEFLGAVISFMRSSGLAAR</sequence>
<feature type="transmembrane region" description="Helical" evidence="1">
    <location>
        <begin position="23"/>
        <end position="42"/>
    </location>
</feature>
<protein>
    <submittedName>
        <fullName evidence="3">Alpha/beta hydrolase</fullName>
    </submittedName>
</protein>
<dbReference type="PRINTS" id="PR00412">
    <property type="entry name" value="EPOXHYDRLASE"/>
</dbReference>
<dbReference type="GO" id="GO:0016787">
    <property type="term" value="F:hydrolase activity"/>
    <property type="evidence" value="ECO:0007669"/>
    <property type="project" value="UniProtKB-KW"/>
</dbReference>
<dbReference type="Pfam" id="PF12697">
    <property type="entry name" value="Abhydrolase_6"/>
    <property type="match status" value="1"/>
</dbReference>
<keyword evidence="1" id="KW-1133">Transmembrane helix</keyword>
<feature type="domain" description="AB hydrolase-1" evidence="2">
    <location>
        <begin position="83"/>
        <end position="327"/>
    </location>
</feature>
<dbReference type="SUPFAM" id="SSF53474">
    <property type="entry name" value="alpha/beta-Hydrolases"/>
    <property type="match status" value="1"/>
</dbReference>
<gene>
    <name evidence="3" type="ORF">ENL91_00675</name>
</gene>
<dbReference type="EMBL" id="DRVT01000007">
    <property type="protein sequence ID" value="HHI48668.1"/>
    <property type="molecule type" value="Genomic_DNA"/>
</dbReference>
<dbReference type="PANTHER" id="PTHR43689">
    <property type="entry name" value="HYDROLASE"/>
    <property type="match status" value="1"/>
</dbReference>
<evidence type="ECO:0000259" key="2">
    <source>
        <dbReference type="Pfam" id="PF12697"/>
    </source>
</evidence>
<dbReference type="AlphaFoldDB" id="A0A7J3UXR1"/>
<dbReference type="PANTHER" id="PTHR43689:SF1">
    <property type="entry name" value="ALPHA_BETA-HYDROLASES SUPERFAMILY PROTEIN"/>
    <property type="match status" value="1"/>
</dbReference>
<keyword evidence="1" id="KW-0472">Membrane</keyword>
<proteinExistence type="predicted"/>
<organism evidence="3">
    <name type="scientific">Candidatus Methanosuratincola petrocarbonis</name>
    <name type="common">ex Vanwonterghem et al. 2016</name>
    <dbReference type="NCBI Taxonomy" id="1867261"/>
    <lineage>
        <taxon>Archaea</taxon>
        <taxon>Thermoproteota</taxon>
        <taxon>Methanosuratincolia</taxon>
        <taxon>Candidatus Methanomethylicales</taxon>
        <taxon>Candidatus Methanomethylicaceae</taxon>
        <taxon>Candidatus Methanosuratincola (ex Vanwonterghem et al. 2016)</taxon>
    </lineage>
</organism>
<evidence type="ECO:0000313" key="3">
    <source>
        <dbReference type="EMBL" id="HHI48668.1"/>
    </source>
</evidence>
<dbReference type="InterPro" id="IPR000639">
    <property type="entry name" value="Epox_hydrolase-like"/>
</dbReference>
<reference evidence="3" key="1">
    <citation type="journal article" date="2020" name="mSystems">
        <title>Genome- and Community-Level Interaction Insights into Carbon Utilization and Element Cycling Functions of Hydrothermarchaeota in Hydrothermal Sediment.</title>
        <authorList>
            <person name="Zhou Z."/>
            <person name="Liu Y."/>
            <person name="Xu W."/>
            <person name="Pan J."/>
            <person name="Luo Z.H."/>
            <person name="Li M."/>
        </authorList>
    </citation>
    <scope>NUCLEOTIDE SEQUENCE [LARGE SCALE GENOMIC DNA]</scope>
    <source>
        <strain evidence="3">SpSt-1038</strain>
    </source>
</reference>
<dbReference type="InterPro" id="IPR029058">
    <property type="entry name" value="AB_hydrolase_fold"/>
</dbReference>
<comment type="caution">
    <text evidence="3">The sequence shown here is derived from an EMBL/GenBank/DDBJ whole genome shotgun (WGS) entry which is preliminary data.</text>
</comment>
<dbReference type="Gene3D" id="3.40.50.1820">
    <property type="entry name" value="alpha/beta hydrolase"/>
    <property type="match status" value="1"/>
</dbReference>
<name>A0A7J3UXR1_9CREN</name>
<dbReference type="PRINTS" id="PR00111">
    <property type="entry name" value="ABHYDROLASE"/>
</dbReference>
<evidence type="ECO:0000256" key="1">
    <source>
        <dbReference type="SAM" id="Phobius"/>
    </source>
</evidence>
<keyword evidence="3" id="KW-0378">Hydrolase</keyword>
<accession>A0A7J3UXR1</accession>
<dbReference type="InterPro" id="IPR000073">
    <property type="entry name" value="AB_hydrolase_1"/>
</dbReference>
<keyword evidence="1" id="KW-0812">Transmembrane</keyword>